<evidence type="ECO:0000256" key="1">
    <source>
        <dbReference type="ARBA" id="ARBA00022737"/>
    </source>
</evidence>
<dbReference type="SUPFAM" id="SSF52200">
    <property type="entry name" value="Toll/Interleukin receptor TIR domain"/>
    <property type="match status" value="1"/>
</dbReference>
<dbReference type="GO" id="GO:0007165">
    <property type="term" value="P:signal transduction"/>
    <property type="evidence" value="ECO:0007669"/>
    <property type="project" value="InterPro"/>
</dbReference>
<dbReference type="SUPFAM" id="SSF52058">
    <property type="entry name" value="L domain-like"/>
    <property type="match status" value="1"/>
</dbReference>
<dbReference type="PANTHER" id="PTHR11017">
    <property type="entry name" value="LEUCINE-RICH REPEAT-CONTAINING PROTEIN"/>
    <property type="match status" value="1"/>
</dbReference>
<dbReference type="SUPFAM" id="SSF52540">
    <property type="entry name" value="P-loop containing nucleoside triphosphate hydrolases"/>
    <property type="match status" value="1"/>
</dbReference>
<dbReference type="STRING" id="3880.G7JLT1"/>
<dbReference type="Pfam" id="PF23282">
    <property type="entry name" value="WHD_ROQ1"/>
    <property type="match status" value="1"/>
</dbReference>
<organism evidence="4 6">
    <name type="scientific">Medicago truncatula</name>
    <name type="common">Barrel medic</name>
    <name type="synonym">Medicago tribuloides</name>
    <dbReference type="NCBI Taxonomy" id="3880"/>
    <lineage>
        <taxon>Eukaryota</taxon>
        <taxon>Viridiplantae</taxon>
        <taxon>Streptophyta</taxon>
        <taxon>Embryophyta</taxon>
        <taxon>Tracheophyta</taxon>
        <taxon>Spermatophyta</taxon>
        <taxon>Magnoliopsida</taxon>
        <taxon>eudicotyledons</taxon>
        <taxon>Gunneridae</taxon>
        <taxon>Pentapetalae</taxon>
        <taxon>rosids</taxon>
        <taxon>fabids</taxon>
        <taxon>Fabales</taxon>
        <taxon>Fabaceae</taxon>
        <taxon>Papilionoideae</taxon>
        <taxon>50 kb inversion clade</taxon>
        <taxon>NPAAA clade</taxon>
        <taxon>Hologalegina</taxon>
        <taxon>IRL clade</taxon>
        <taxon>Trifolieae</taxon>
        <taxon>Medicago</taxon>
    </lineage>
</organism>
<name>G7JLT1_MEDTR</name>
<protein>
    <submittedName>
        <fullName evidence="4">TIR-NBS-LRR class disease resistance protein</fullName>
    </submittedName>
</protein>
<dbReference type="EMBL" id="CM001220">
    <property type="protein sequence ID" value="AES86764.2"/>
    <property type="molecule type" value="Genomic_DNA"/>
</dbReference>
<dbReference type="Pfam" id="PF01582">
    <property type="entry name" value="TIR"/>
    <property type="match status" value="1"/>
</dbReference>
<evidence type="ECO:0000313" key="6">
    <source>
        <dbReference type="Proteomes" id="UP000002051"/>
    </source>
</evidence>
<dbReference type="InterPro" id="IPR042197">
    <property type="entry name" value="Apaf_helical"/>
</dbReference>
<dbReference type="EnsemblPlants" id="AES86764">
    <property type="protein sequence ID" value="AES86764"/>
    <property type="gene ID" value="MTR_4g014580"/>
</dbReference>
<reference evidence="5" key="3">
    <citation type="submission" date="2015-04" db="UniProtKB">
        <authorList>
            <consortium name="EnsemblPlants"/>
        </authorList>
    </citation>
    <scope>IDENTIFICATION</scope>
    <source>
        <strain evidence="5">cv. Jemalong A17</strain>
    </source>
</reference>
<dbReference type="InterPro" id="IPR000157">
    <property type="entry name" value="TIR_dom"/>
</dbReference>
<dbReference type="GO" id="GO:0006952">
    <property type="term" value="P:defense response"/>
    <property type="evidence" value="ECO:0007669"/>
    <property type="project" value="InterPro"/>
</dbReference>
<evidence type="ECO:0000313" key="5">
    <source>
        <dbReference type="EnsemblPlants" id="AES86764"/>
    </source>
</evidence>
<feature type="domain" description="Disease resistance protein Roq1-like winged-helix" evidence="3">
    <location>
        <begin position="317"/>
        <end position="387"/>
    </location>
</feature>
<keyword evidence="6" id="KW-1185">Reference proteome</keyword>
<feature type="domain" description="TIR" evidence="2">
    <location>
        <begin position="38"/>
        <end position="70"/>
    </location>
</feature>
<gene>
    <name evidence="4" type="ordered locus">MTR_4g014580</name>
</gene>
<dbReference type="InterPro" id="IPR035897">
    <property type="entry name" value="Toll_tir_struct_dom_sf"/>
</dbReference>
<dbReference type="PRINTS" id="PR00364">
    <property type="entry name" value="DISEASERSIST"/>
</dbReference>
<proteinExistence type="predicted"/>
<evidence type="ECO:0000259" key="2">
    <source>
        <dbReference type="Pfam" id="PF01582"/>
    </source>
</evidence>
<dbReference type="Gene3D" id="1.10.8.430">
    <property type="entry name" value="Helical domain of apoptotic protease-activating factors"/>
    <property type="match status" value="1"/>
</dbReference>
<dbReference type="InterPro" id="IPR032675">
    <property type="entry name" value="LRR_dom_sf"/>
</dbReference>
<dbReference type="Proteomes" id="UP000002051">
    <property type="component" value="Chromosome 4"/>
</dbReference>
<evidence type="ECO:0000259" key="3">
    <source>
        <dbReference type="Pfam" id="PF23282"/>
    </source>
</evidence>
<dbReference type="AlphaFoldDB" id="G7JLT1"/>
<accession>G7JLT1</accession>
<dbReference type="HOGENOM" id="CLU_001561_1_1_1"/>
<reference evidence="4 6" key="2">
    <citation type="journal article" date="2014" name="BMC Genomics">
        <title>An improved genome release (version Mt4.0) for the model legume Medicago truncatula.</title>
        <authorList>
            <person name="Tang H."/>
            <person name="Krishnakumar V."/>
            <person name="Bidwell S."/>
            <person name="Rosen B."/>
            <person name="Chan A."/>
            <person name="Zhou S."/>
            <person name="Gentzbittel L."/>
            <person name="Childs K.L."/>
            <person name="Yandell M."/>
            <person name="Gundlach H."/>
            <person name="Mayer K.F."/>
            <person name="Schwartz D.C."/>
            <person name="Town C.D."/>
        </authorList>
    </citation>
    <scope>GENOME REANNOTATION</scope>
    <source>
        <strain evidence="5 6">cv. Jemalong A17</strain>
    </source>
</reference>
<sequence length="817" mass="92976">MSSATSSFSDEYIPDSGIKHDVFLSFRGEDTRTSFTSQGDYISTSLLQGIYGSRVSVIVFSKNYAGPQWCQISGSSNSKHQLLLVFNKKRVAGSNGANIIISVIKMRILCWMCGKTRQNMIITPIVEKIVETRLRWFGNESEDIKDIVEKVTHLLDKTDLFIADHPVRVESRVLDMIQLLDTPFSNDVLLLGMWGMEGIGKTTIAKSVYNKVGCKWFGSGSRIIITTRDKQIIRGDRVNQVYIMEEIDESESLELFSWHAFKKYCGGLPLALEVLGSYLFDRQVTKWECLLENSREFPNDQVQKKLKISYDGLNDDTERDIFLDIAFFFIGMDRNDVMDILNGCGLFAEIGISVLVERSLVTIDDKNKLGMHDLLRDMGREIIRQKSPKKLEKRSRLWFHEDVHDVFVITKSNAKCFSTNAFENMKKLRLLQPSGVQLDGDFKYLSRNLRWLCWNEFPLTLMPTNFYQRNLVSIQLENNNINFFFSGNRCRLENLKFLNLSHSHCLVQTPDFSHMPNLEKLILKDCPRLSEVSHTIGHLHKVLIINLKDCTSLRNLPRTIYSLKSLKTLILSGCLIIDKLEGLGTNGVFNHSDSLNKGYSREVFPSIIQTWMSPTNNLSSFVQTPPDGLKNVLVINHTKTTIQLYKREAFASFENEEWQRVVSNMEPGDKVEIVVFGNSFIVMKTAVYLIYDEPIGENLGQCHAQDGSGDENECAAKRFTLQVEPAASDCELQNLQMEISHVLSESIQNADNFGQNASRRIQFKYSVPELFKRGLDVEDTNILPTAHIVSFNFFPTKAGLDSPTAGFDCLDLQSNNL</sequence>
<dbReference type="InterPro" id="IPR058192">
    <property type="entry name" value="WHD_ROQ1-like"/>
</dbReference>
<dbReference type="InterPro" id="IPR044974">
    <property type="entry name" value="Disease_R_plants"/>
</dbReference>
<dbReference type="PaxDb" id="3880-AES86764"/>
<evidence type="ECO:0000313" key="4">
    <source>
        <dbReference type="EMBL" id="AES86764.2"/>
    </source>
</evidence>
<dbReference type="Gene3D" id="3.80.10.10">
    <property type="entry name" value="Ribonuclease Inhibitor"/>
    <property type="match status" value="1"/>
</dbReference>
<dbReference type="eggNOG" id="ENOG502QQJE">
    <property type="taxonomic scope" value="Eukaryota"/>
</dbReference>
<dbReference type="PANTHER" id="PTHR11017:SF271">
    <property type="entry name" value="DISEASE RESISTANCE PROTEIN (TIR-NBS-LRR CLASS) FAMILY"/>
    <property type="match status" value="1"/>
</dbReference>
<reference evidence="4 6" key="1">
    <citation type="journal article" date="2011" name="Nature">
        <title>The Medicago genome provides insight into the evolution of rhizobial symbioses.</title>
        <authorList>
            <person name="Young N.D."/>
            <person name="Debelle F."/>
            <person name="Oldroyd G.E."/>
            <person name="Geurts R."/>
            <person name="Cannon S.B."/>
            <person name="Udvardi M.K."/>
            <person name="Benedito V.A."/>
            <person name="Mayer K.F."/>
            <person name="Gouzy J."/>
            <person name="Schoof H."/>
            <person name="Van de Peer Y."/>
            <person name="Proost S."/>
            <person name="Cook D.R."/>
            <person name="Meyers B.C."/>
            <person name="Spannagl M."/>
            <person name="Cheung F."/>
            <person name="De Mita S."/>
            <person name="Krishnakumar V."/>
            <person name="Gundlach H."/>
            <person name="Zhou S."/>
            <person name="Mudge J."/>
            <person name="Bharti A.K."/>
            <person name="Murray J.D."/>
            <person name="Naoumkina M.A."/>
            <person name="Rosen B."/>
            <person name="Silverstein K.A."/>
            <person name="Tang H."/>
            <person name="Rombauts S."/>
            <person name="Zhao P.X."/>
            <person name="Zhou P."/>
            <person name="Barbe V."/>
            <person name="Bardou P."/>
            <person name="Bechner M."/>
            <person name="Bellec A."/>
            <person name="Berger A."/>
            <person name="Berges H."/>
            <person name="Bidwell S."/>
            <person name="Bisseling T."/>
            <person name="Choisne N."/>
            <person name="Couloux A."/>
            <person name="Denny R."/>
            <person name="Deshpande S."/>
            <person name="Dai X."/>
            <person name="Doyle J.J."/>
            <person name="Dudez A.M."/>
            <person name="Farmer A.D."/>
            <person name="Fouteau S."/>
            <person name="Franken C."/>
            <person name="Gibelin C."/>
            <person name="Gish J."/>
            <person name="Goldstein S."/>
            <person name="Gonzalez A.J."/>
            <person name="Green P.J."/>
            <person name="Hallab A."/>
            <person name="Hartog M."/>
            <person name="Hua A."/>
            <person name="Humphray S.J."/>
            <person name="Jeong D.H."/>
            <person name="Jing Y."/>
            <person name="Jocker A."/>
            <person name="Kenton S.M."/>
            <person name="Kim D.J."/>
            <person name="Klee K."/>
            <person name="Lai H."/>
            <person name="Lang C."/>
            <person name="Lin S."/>
            <person name="Macmil S.L."/>
            <person name="Magdelenat G."/>
            <person name="Matthews L."/>
            <person name="McCorrison J."/>
            <person name="Monaghan E.L."/>
            <person name="Mun J.H."/>
            <person name="Najar F.Z."/>
            <person name="Nicholson C."/>
            <person name="Noirot C."/>
            <person name="O'Bleness M."/>
            <person name="Paule C.R."/>
            <person name="Poulain J."/>
            <person name="Prion F."/>
            <person name="Qin B."/>
            <person name="Qu C."/>
            <person name="Retzel E.F."/>
            <person name="Riddle C."/>
            <person name="Sallet E."/>
            <person name="Samain S."/>
            <person name="Samson N."/>
            <person name="Sanders I."/>
            <person name="Saurat O."/>
            <person name="Scarpelli C."/>
            <person name="Schiex T."/>
            <person name="Segurens B."/>
            <person name="Severin A.J."/>
            <person name="Sherrier D.J."/>
            <person name="Shi R."/>
            <person name="Sims S."/>
            <person name="Singer S.R."/>
            <person name="Sinharoy S."/>
            <person name="Sterck L."/>
            <person name="Viollet A."/>
            <person name="Wang B.B."/>
            <person name="Wang K."/>
            <person name="Wang M."/>
            <person name="Wang X."/>
            <person name="Warfsmann J."/>
            <person name="Weissenbach J."/>
            <person name="White D.D."/>
            <person name="White J.D."/>
            <person name="Wiley G.B."/>
            <person name="Wincker P."/>
            <person name="Xing Y."/>
            <person name="Yang L."/>
            <person name="Yao Z."/>
            <person name="Ying F."/>
            <person name="Zhai J."/>
            <person name="Zhou L."/>
            <person name="Zuber A."/>
            <person name="Denarie J."/>
            <person name="Dixon R.A."/>
            <person name="May G.D."/>
            <person name="Schwartz D.C."/>
            <person name="Rogers J."/>
            <person name="Quetier F."/>
            <person name="Town C.D."/>
            <person name="Roe B.A."/>
        </authorList>
    </citation>
    <scope>NUCLEOTIDE SEQUENCE [LARGE SCALE GENOMIC DNA]</scope>
    <source>
        <strain evidence="4">A17</strain>
        <strain evidence="5 6">cv. Jemalong A17</strain>
    </source>
</reference>
<keyword evidence="1" id="KW-0677">Repeat</keyword>
<accession>A0A0C3WRZ6</accession>
<dbReference type="InterPro" id="IPR027417">
    <property type="entry name" value="P-loop_NTPase"/>
</dbReference>
<dbReference type="Gene3D" id="3.40.50.300">
    <property type="entry name" value="P-loop containing nucleotide triphosphate hydrolases"/>
    <property type="match status" value="1"/>
</dbReference>
<dbReference type="Gene3D" id="3.40.50.10140">
    <property type="entry name" value="Toll/interleukin-1 receptor homology (TIR) domain"/>
    <property type="match status" value="1"/>
</dbReference>